<dbReference type="PATRIC" id="fig|1204725.3.peg.550"/>
<dbReference type="Proteomes" id="UP000007360">
    <property type="component" value="Unassembled WGS sequence"/>
</dbReference>
<dbReference type="RefSeq" id="WP_004029743.1">
    <property type="nucleotide sequence ID" value="NZ_AMPO01000002.1"/>
</dbReference>
<organism evidence="1 2">
    <name type="scientific">Methanobacterium formicicum (strain DSM 3637 / PP1)</name>
    <dbReference type="NCBI Taxonomy" id="1204725"/>
    <lineage>
        <taxon>Archaea</taxon>
        <taxon>Methanobacteriati</taxon>
        <taxon>Methanobacteriota</taxon>
        <taxon>Methanomada group</taxon>
        <taxon>Methanobacteria</taxon>
        <taxon>Methanobacteriales</taxon>
        <taxon>Methanobacteriaceae</taxon>
        <taxon>Methanobacterium</taxon>
    </lineage>
</organism>
<protein>
    <submittedName>
        <fullName evidence="1">Uncharacterized protein</fullName>
    </submittedName>
</protein>
<dbReference type="Gene3D" id="3.40.50.2000">
    <property type="entry name" value="Glycogen Phosphorylase B"/>
    <property type="match status" value="1"/>
</dbReference>
<proteinExistence type="predicted"/>
<sequence length="385" mass="46096">MRLLKIGSLNIPKNRWLDALEVFDKIYVLCYLNEKEIIDDNIIYLKFGSGGKPKKIVNFFLLRMIKFFNTRNEGLLKVFIFFLRIFNLNIFKRIQSIDFDCVHSSYNDFDDSGLLTLLSYPYIKNKSITRAYKETRPKCNIIEKLNFEIANRVVFNRNENKLYFFKKYEKIDWNKKNIITGLDEDFRSEKIISNIVYDGKLSFLDKFPHVVVLSGRVMSDDHNERSGTRLNYIPLIRNFLKKGFILHLHTQKMIPDSNGINQYEKLKTQHPNSFFIEDPLDFENFPIDSYRILSRYDFGILHNIKENESVSEFDKINIPHRFYEYQNAEVLPIVRKGSTLVMEKIFNEYHCGYVYENIEELKKIDIKEFNFMKRTFKEYIEILYS</sequence>
<reference evidence="1 2" key="1">
    <citation type="journal article" date="2012" name="J. Bacteriol.">
        <title>Draft genome sequence of Methanobacterium formicicum DSM 3637, an archaebacterium isolated from the methane producer amoeba Pelomyxa palustris.</title>
        <authorList>
            <person name="Gutierrez G."/>
        </authorList>
    </citation>
    <scope>NUCLEOTIDE SEQUENCE [LARGE SCALE GENOMIC DNA]</scope>
    <source>
        <strain evidence="2">DSM 3637 / PP1</strain>
    </source>
</reference>
<evidence type="ECO:0000313" key="1">
    <source>
        <dbReference type="EMBL" id="EKF86364.1"/>
    </source>
</evidence>
<comment type="caution">
    <text evidence="1">The sequence shown here is derived from an EMBL/GenBank/DDBJ whole genome shotgun (WGS) entry which is preliminary data.</text>
</comment>
<keyword evidence="2" id="KW-1185">Reference proteome</keyword>
<gene>
    <name evidence="1" type="ORF">A994_02738</name>
</gene>
<evidence type="ECO:0000313" key="2">
    <source>
        <dbReference type="Proteomes" id="UP000007360"/>
    </source>
</evidence>
<accession>K2RDF5</accession>
<name>K2RDF5_METFP</name>
<dbReference type="EMBL" id="AMPO01000002">
    <property type="protein sequence ID" value="EKF86364.1"/>
    <property type="molecule type" value="Genomic_DNA"/>
</dbReference>
<dbReference type="AlphaFoldDB" id="K2RDF5"/>